<keyword evidence="2" id="KW-0812">Transmembrane</keyword>
<reference evidence="4 5" key="1">
    <citation type="submission" date="2019-01" db="EMBL/GenBank/DDBJ databases">
        <title>Complete genome of a denitifying bacterium Halomons sp. BC-M4-5.</title>
        <authorList>
            <person name="Wang L."/>
            <person name="Shao Z."/>
        </authorList>
    </citation>
    <scope>NUCLEOTIDE SEQUENCE [LARGE SCALE GENOMIC DNA]</scope>
    <source>
        <strain evidence="4 5">BC-M4-5</strain>
    </source>
</reference>
<feature type="compositionally biased region" description="Polar residues" evidence="1">
    <location>
        <begin position="339"/>
        <end position="353"/>
    </location>
</feature>
<keyword evidence="2" id="KW-0472">Membrane</keyword>
<evidence type="ECO:0000313" key="4">
    <source>
        <dbReference type="EMBL" id="QHC49589.1"/>
    </source>
</evidence>
<keyword evidence="2" id="KW-1133">Transmembrane helix</keyword>
<protein>
    <recommendedName>
        <fullName evidence="3">Putative Flp pilus-assembly TadG-like N-terminal domain-containing protein</fullName>
    </recommendedName>
</protein>
<name>A0A6I6SGG9_9GAMM</name>
<evidence type="ECO:0000256" key="2">
    <source>
        <dbReference type="SAM" id="Phobius"/>
    </source>
</evidence>
<dbReference type="KEGG" id="htx:EKK97_08175"/>
<evidence type="ECO:0000256" key="1">
    <source>
        <dbReference type="SAM" id="MobiDB-lite"/>
    </source>
</evidence>
<dbReference type="OrthoDB" id="5800707at2"/>
<dbReference type="Proteomes" id="UP000464013">
    <property type="component" value="Chromosome"/>
</dbReference>
<feature type="transmembrane region" description="Helical" evidence="2">
    <location>
        <begin position="20"/>
        <end position="40"/>
    </location>
</feature>
<dbReference type="AlphaFoldDB" id="A0A6I6SGG9"/>
<sequence>MNVRNARRGRYGSPQRQRGVSIVLLAVGLFMLLAFTALAVDGGNLYVARNELHNAADAGSLAGARVLYTSDGSSVNPGANAVATDAAMANSSQNEAVEVLSALRGHWSFATRTFTPNESLDPVDLFGRTAEDLDGDPNFINAVEVVTARQQSQVEAFFGRLFGFEGYDVVARSVAYIGFAGSLRPEDVDQPIALCRQALVDPSGNYSCNVGRFIPEGDQTGGWTNFKHNSSGASNANELKSLVCGDGNPDEMRFGEDISTNNGQVQAAFSDLYDCWVEKTAKEEIWTLTLPVIDCDSGVAPSNPLIGAVTVNIVWIIDQANNIDQRAPQQMELPPEDSGGTSPGTWSHSSTSGAERWNSFVDTFNLQKPSGAPAYWSSDPQQTGWKQKSIYFLPSCSYHEPKGRSGGENFGILAQIPVLVD</sequence>
<gene>
    <name evidence="4" type="ORF">EKK97_08175</name>
</gene>
<accession>A0A6I6SGG9</accession>
<organism evidence="4 5">
    <name type="scientific">Billgrantia tianxiuensis</name>
    <dbReference type="NCBI Taxonomy" id="2497861"/>
    <lineage>
        <taxon>Bacteria</taxon>
        <taxon>Pseudomonadati</taxon>
        <taxon>Pseudomonadota</taxon>
        <taxon>Gammaproteobacteria</taxon>
        <taxon>Oceanospirillales</taxon>
        <taxon>Halomonadaceae</taxon>
        <taxon>Billgrantia</taxon>
    </lineage>
</organism>
<dbReference type="InterPro" id="IPR028087">
    <property type="entry name" value="Tad_N"/>
</dbReference>
<dbReference type="Pfam" id="PF13400">
    <property type="entry name" value="Tad"/>
    <property type="match status" value="1"/>
</dbReference>
<feature type="region of interest" description="Disordered" evidence="1">
    <location>
        <begin position="330"/>
        <end position="353"/>
    </location>
</feature>
<keyword evidence="5" id="KW-1185">Reference proteome</keyword>
<evidence type="ECO:0000313" key="5">
    <source>
        <dbReference type="Proteomes" id="UP000464013"/>
    </source>
</evidence>
<feature type="domain" description="Putative Flp pilus-assembly TadG-like N-terminal" evidence="3">
    <location>
        <begin position="21"/>
        <end position="65"/>
    </location>
</feature>
<evidence type="ECO:0000259" key="3">
    <source>
        <dbReference type="Pfam" id="PF13400"/>
    </source>
</evidence>
<proteinExistence type="predicted"/>
<dbReference type="EMBL" id="CP035042">
    <property type="protein sequence ID" value="QHC49589.1"/>
    <property type="molecule type" value="Genomic_DNA"/>
</dbReference>
<dbReference type="RefSeq" id="WP_159550987.1">
    <property type="nucleotide sequence ID" value="NZ_CP035042.1"/>
</dbReference>